<organism evidence="2 3">
    <name type="scientific">Haloferula luteola</name>
    <dbReference type="NCBI Taxonomy" id="595692"/>
    <lineage>
        <taxon>Bacteria</taxon>
        <taxon>Pseudomonadati</taxon>
        <taxon>Verrucomicrobiota</taxon>
        <taxon>Verrucomicrobiia</taxon>
        <taxon>Verrucomicrobiales</taxon>
        <taxon>Verrucomicrobiaceae</taxon>
        <taxon>Haloferula</taxon>
    </lineage>
</organism>
<protein>
    <submittedName>
        <fullName evidence="2">Uncharacterized protein</fullName>
    </submittedName>
</protein>
<accession>A0A840VBE2</accession>
<evidence type="ECO:0000313" key="2">
    <source>
        <dbReference type="EMBL" id="MBB5352864.1"/>
    </source>
</evidence>
<dbReference type="EMBL" id="JACHFD010000017">
    <property type="protein sequence ID" value="MBB5352864.1"/>
    <property type="molecule type" value="Genomic_DNA"/>
</dbReference>
<comment type="caution">
    <text evidence="2">The sequence shown here is derived from an EMBL/GenBank/DDBJ whole genome shotgun (WGS) entry which is preliminary data.</text>
</comment>
<evidence type="ECO:0000256" key="1">
    <source>
        <dbReference type="SAM" id="MobiDB-lite"/>
    </source>
</evidence>
<feature type="region of interest" description="Disordered" evidence="1">
    <location>
        <begin position="1"/>
        <end position="21"/>
    </location>
</feature>
<sequence length="73" mass="8042">MLLPAQSSSELEFTSTPGRKTRGDAFKIISHQIPALFLTSPPDEGVLSFHRAQVAEECQLLLPRWDSSASSEK</sequence>
<proteinExistence type="predicted"/>
<reference evidence="2 3" key="1">
    <citation type="submission" date="2020-08" db="EMBL/GenBank/DDBJ databases">
        <title>Genomic Encyclopedia of Type Strains, Phase IV (KMG-IV): sequencing the most valuable type-strain genomes for metagenomic binning, comparative biology and taxonomic classification.</title>
        <authorList>
            <person name="Goeker M."/>
        </authorList>
    </citation>
    <scope>NUCLEOTIDE SEQUENCE [LARGE SCALE GENOMIC DNA]</scope>
    <source>
        <strain evidence="2 3">YC6886</strain>
    </source>
</reference>
<name>A0A840VBE2_9BACT</name>
<evidence type="ECO:0000313" key="3">
    <source>
        <dbReference type="Proteomes" id="UP000557717"/>
    </source>
</evidence>
<feature type="compositionally biased region" description="Polar residues" evidence="1">
    <location>
        <begin position="1"/>
        <end position="18"/>
    </location>
</feature>
<dbReference type="AlphaFoldDB" id="A0A840VBE2"/>
<keyword evidence="3" id="KW-1185">Reference proteome</keyword>
<dbReference type="Proteomes" id="UP000557717">
    <property type="component" value="Unassembled WGS sequence"/>
</dbReference>
<gene>
    <name evidence="2" type="ORF">HNR46_003113</name>
</gene>